<dbReference type="GO" id="GO:0071897">
    <property type="term" value="P:DNA biosynthetic process"/>
    <property type="evidence" value="ECO:0007669"/>
    <property type="project" value="UniProtKB-KW"/>
</dbReference>
<dbReference type="SUPFAM" id="SSF52540">
    <property type="entry name" value="P-loop containing nucleoside triphosphate hydrolases"/>
    <property type="match status" value="1"/>
</dbReference>
<evidence type="ECO:0000256" key="10">
    <source>
        <dbReference type="ARBA" id="ARBA00022840"/>
    </source>
</evidence>
<comment type="similarity">
    <text evidence="1 13">Belongs to the thymidine kinase family.</text>
</comment>
<evidence type="ECO:0000256" key="2">
    <source>
        <dbReference type="ARBA" id="ARBA00012118"/>
    </source>
</evidence>
<keyword evidence="5 12" id="KW-0808">Transferase</keyword>
<dbReference type="Gene3D" id="3.30.60.20">
    <property type="match status" value="1"/>
</dbReference>
<evidence type="ECO:0000256" key="3">
    <source>
        <dbReference type="ARBA" id="ARBA00020079"/>
    </source>
</evidence>
<evidence type="ECO:0000313" key="14">
    <source>
        <dbReference type="EMBL" id="ARF11523.1"/>
    </source>
</evidence>
<evidence type="ECO:0000256" key="9">
    <source>
        <dbReference type="ARBA" id="ARBA00022833"/>
    </source>
</evidence>
<keyword evidence="8 12" id="KW-0418">Kinase</keyword>
<evidence type="ECO:0000256" key="1">
    <source>
        <dbReference type="ARBA" id="ARBA00007587"/>
    </source>
</evidence>
<keyword evidence="6" id="KW-0479">Metal-binding</keyword>
<organism evidence="14">
    <name type="scientific">Klosneuvirus KNV1</name>
    <dbReference type="NCBI Taxonomy" id="1977640"/>
    <lineage>
        <taxon>Viruses</taxon>
        <taxon>Varidnaviria</taxon>
        <taxon>Bamfordvirae</taxon>
        <taxon>Nucleocytoviricota</taxon>
        <taxon>Megaviricetes</taxon>
        <taxon>Imitervirales</taxon>
        <taxon>Mimiviridae</taxon>
        <taxon>Klosneuvirinae</taxon>
        <taxon>Klosneuvirus</taxon>
    </lineage>
</organism>
<dbReference type="InterPro" id="IPR001267">
    <property type="entry name" value="Thymidine_kinase"/>
</dbReference>
<accession>A0A1V0SIH5</accession>
<keyword evidence="4 12" id="KW-0237">DNA synthesis</keyword>
<dbReference type="GO" id="GO:0046104">
    <property type="term" value="P:thymidine metabolic process"/>
    <property type="evidence" value="ECO:0007669"/>
    <property type="project" value="TreeGrafter"/>
</dbReference>
<dbReference type="FunFam" id="3.40.50.300:FF:000948">
    <property type="entry name" value="Thymidine kinase"/>
    <property type="match status" value="1"/>
</dbReference>
<keyword evidence="9" id="KW-0862">Zinc</keyword>
<dbReference type="Gene3D" id="3.40.50.300">
    <property type="entry name" value="P-loop containing nucleotide triphosphate hydrolases"/>
    <property type="match status" value="1"/>
</dbReference>
<evidence type="ECO:0000256" key="8">
    <source>
        <dbReference type="ARBA" id="ARBA00022777"/>
    </source>
</evidence>
<evidence type="ECO:0000256" key="13">
    <source>
        <dbReference type="RuleBase" id="RU004165"/>
    </source>
</evidence>
<evidence type="ECO:0000256" key="7">
    <source>
        <dbReference type="ARBA" id="ARBA00022741"/>
    </source>
</evidence>
<keyword evidence="7 12" id="KW-0547">Nucleotide-binding</keyword>
<dbReference type="GO" id="GO:0005524">
    <property type="term" value="F:ATP binding"/>
    <property type="evidence" value="ECO:0007669"/>
    <property type="project" value="UniProtKB-KW"/>
</dbReference>
<gene>
    <name evidence="14" type="ORF">Klosneuvirus_1_380</name>
</gene>
<reference evidence="14" key="1">
    <citation type="journal article" date="2017" name="Science">
        <title>Giant viruses with an expanded complement of translation system components.</title>
        <authorList>
            <person name="Schulz F."/>
            <person name="Yutin N."/>
            <person name="Ivanova N.N."/>
            <person name="Ortega D.R."/>
            <person name="Lee T.K."/>
            <person name="Vierheilig J."/>
            <person name="Daims H."/>
            <person name="Horn M."/>
            <person name="Wagner M."/>
            <person name="Jensen G.J."/>
            <person name="Kyrpides N.C."/>
            <person name="Koonin E.V."/>
            <person name="Woyke T."/>
        </authorList>
    </citation>
    <scope>NUCLEOTIDE SEQUENCE</scope>
    <source>
        <strain evidence="14">KNV1</strain>
    </source>
</reference>
<dbReference type="EMBL" id="KY684108">
    <property type="protein sequence ID" value="ARF11523.1"/>
    <property type="molecule type" value="Genomic_DNA"/>
</dbReference>
<evidence type="ECO:0000256" key="12">
    <source>
        <dbReference type="RuleBase" id="RU000544"/>
    </source>
</evidence>
<evidence type="ECO:0000256" key="4">
    <source>
        <dbReference type="ARBA" id="ARBA00022634"/>
    </source>
</evidence>
<protein>
    <recommendedName>
        <fullName evidence="3 12">Thymidine kinase</fullName>
        <ecNumber evidence="2 12">2.7.1.21</ecNumber>
    </recommendedName>
</protein>
<dbReference type="PANTHER" id="PTHR11441">
    <property type="entry name" value="THYMIDINE KINASE"/>
    <property type="match status" value="1"/>
</dbReference>
<evidence type="ECO:0000256" key="6">
    <source>
        <dbReference type="ARBA" id="ARBA00022723"/>
    </source>
</evidence>
<dbReference type="PANTHER" id="PTHR11441:SF0">
    <property type="entry name" value="THYMIDINE KINASE, CYTOSOLIC"/>
    <property type="match status" value="1"/>
</dbReference>
<dbReference type="Pfam" id="PF00265">
    <property type="entry name" value="TK"/>
    <property type="match status" value="1"/>
</dbReference>
<dbReference type="GO" id="GO:0046872">
    <property type="term" value="F:metal ion binding"/>
    <property type="evidence" value="ECO:0007669"/>
    <property type="project" value="UniProtKB-KW"/>
</dbReference>
<comment type="catalytic activity">
    <reaction evidence="11 12">
        <text>thymidine + ATP = dTMP + ADP + H(+)</text>
        <dbReference type="Rhea" id="RHEA:19129"/>
        <dbReference type="ChEBI" id="CHEBI:15378"/>
        <dbReference type="ChEBI" id="CHEBI:17748"/>
        <dbReference type="ChEBI" id="CHEBI:30616"/>
        <dbReference type="ChEBI" id="CHEBI:63528"/>
        <dbReference type="ChEBI" id="CHEBI:456216"/>
        <dbReference type="EC" id="2.7.1.21"/>
    </reaction>
</comment>
<evidence type="ECO:0000256" key="11">
    <source>
        <dbReference type="ARBA" id="ARBA00048254"/>
    </source>
</evidence>
<evidence type="ECO:0000256" key="5">
    <source>
        <dbReference type="ARBA" id="ARBA00022679"/>
    </source>
</evidence>
<sequence length="239" mass="27346">MNNILTYDGKLNLIIGCMWSEKTSALIRHYNRYNLAGKKCLMIKYSKDTRYDEKAVTTHNGVKVPALPCTYLYEVDHLVNNYDVICIDEVQFYKDGHIFCDKWCNTGLTVIACGLNGTFNRTQWPVISRLIPLAENITFVTAVCKETGNDAVYSNINIGDTGGQTEIIGGSELYNAVDRETYFTNKKFYTPELLKEFIDIYIEANSLKVPDKIIEEFLTNFDSNNMDLVKTFREYAKIV</sequence>
<name>A0A1V0SIH5_9VIRU</name>
<dbReference type="InterPro" id="IPR027417">
    <property type="entry name" value="P-loop_NTPase"/>
</dbReference>
<dbReference type="GO" id="GO:0004797">
    <property type="term" value="F:thymidine kinase activity"/>
    <property type="evidence" value="ECO:0007669"/>
    <property type="project" value="UniProtKB-EC"/>
</dbReference>
<dbReference type="EC" id="2.7.1.21" evidence="2 12"/>
<proteinExistence type="inferred from homology"/>
<keyword evidence="10 12" id="KW-0067">ATP-binding</keyword>